<feature type="domain" description="Spt5 KOW" evidence="2">
    <location>
        <begin position="126"/>
        <end position="168"/>
    </location>
</feature>
<gene>
    <name evidence="3" type="ORF">ZEAMMB73_Zm00001d029103</name>
</gene>
<dbReference type="GO" id="GO:0006357">
    <property type="term" value="P:regulation of transcription by RNA polymerase II"/>
    <property type="evidence" value="ECO:0007669"/>
    <property type="project" value="InterPro"/>
</dbReference>
<protein>
    <submittedName>
        <fullName evidence="3">4-alpha-glucanotransferase DPE2</fullName>
    </submittedName>
</protein>
<dbReference type="InterPro" id="IPR041978">
    <property type="entry name" value="KOW_Spt5_5"/>
</dbReference>
<reference evidence="3" key="1">
    <citation type="submission" date="2015-12" db="EMBL/GenBank/DDBJ databases">
        <title>Update maize B73 reference genome by single molecule sequencing technologies.</title>
        <authorList>
            <consortium name="Maize Genome Sequencing Project"/>
            <person name="Ware D."/>
        </authorList>
    </citation>
    <scope>NUCLEOTIDE SEQUENCE [LARGE SCALE GENOMIC DNA]</scope>
    <source>
        <tissue evidence="3">Seedling</tissue>
    </source>
</reference>
<evidence type="ECO:0000256" key="1">
    <source>
        <dbReference type="SAM" id="MobiDB-lite"/>
    </source>
</evidence>
<feature type="compositionally biased region" description="Low complexity" evidence="1">
    <location>
        <begin position="17"/>
        <end position="28"/>
    </location>
</feature>
<accession>A0A1D6K2L8</accession>
<dbReference type="EMBL" id="CM007647">
    <property type="protein sequence ID" value="ONL97920.1"/>
    <property type="molecule type" value="Genomic_DNA"/>
</dbReference>
<dbReference type="InterPro" id="IPR014722">
    <property type="entry name" value="Rib_uL2_dom2"/>
</dbReference>
<dbReference type="GO" id="GO:0032784">
    <property type="term" value="P:regulation of DNA-templated transcription elongation"/>
    <property type="evidence" value="ECO:0007669"/>
    <property type="project" value="InterPro"/>
</dbReference>
<name>A0A1D6K2L8_MAIZE</name>
<dbReference type="GO" id="GO:0016740">
    <property type="term" value="F:transferase activity"/>
    <property type="evidence" value="ECO:0007669"/>
    <property type="project" value="UniProtKB-KW"/>
</dbReference>
<dbReference type="Pfam" id="PF23290">
    <property type="entry name" value="KOW5_SPT5"/>
    <property type="match status" value="1"/>
</dbReference>
<dbReference type="PANTHER" id="PTHR11125:SF8">
    <property type="entry name" value="PROTEIN RNA-DIRECTED DNA METHYLATION 3"/>
    <property type="match status" value="1"/>
</dbReference>
<evidence type="ECO:0000259" key="2">
    <source>
        <dbReference type="Pfam" id="PF23290"/>
    </source>
</evidence>
<dbReference type="Gene3D" id="2.30.30.30">
    <property type="match status" value="1"/>
</dbReference>
<feature type="region of interest" description="Disordered" evidence="1">
    <location>
        <begin position="1"/>
        <end position="28"/>
    </location>
</feature>
<keyword evidence="3" id="KW-0808">Transferase</keyword>
<dbReference type="AlphaFoldDB" id="A0A1D6K2L8"/>
<sequence length="192" mass="20771">MHRSPRAPSASALQLSTPPTTNVASAAPAAPAARLCPRCLKFRAPTPSTSMNAVAPAPPSPAPRVLGGAVSLKEATVPTPRLISSQELEFFRPHIEIKRDRQTSEVFEVLDAEGPYRSTREQLFSIGQMLRIRKGPLKGYLCRVVRIFRNDVTVKLDSLLKIVTVQADLLSVPANRGDNLSGAPTRVTTLVL</sequence>
<organism evidence="3">
    <name type="scientific">Zea mays</name>
    <name type="common">Maize</name>
    <dbReference type="NCBI Taxonomy" id="4577"/>
    <lineage>
        <taxon>Eukaryota</taxon>
        <taxon>Viridiplantae</taxon>
        <taxon>Streptophyta</taxon>
        <taxon>Embryophyta</taxon>
        <taxon>Tracheophyta</taxon>
        <taxon>Spermatophyta</taxon>
        <taxon>Magnoliopsida</taxon>
        <taxon>Liliopsida</taxon>
        <taxon>Poales</taxon>
        <taxon>Poaceae</taxon>
        <taxon>PACMAD clade</taxon>
        <taxon>Panicoideae</taxon>
        <taxon>Andropogonodae</taxon>
        <taxon>Andropogoneae</taxon>
        <taxon>Tripsacinae</taxon>
        <taxon>Zea</taxon>
    </lineage>
</organism>
<dbReference type="EMBL" id="CM007647">
    <property type="protein sequence ID" value="ONL97918.1"/>
    <property type="molecule type" value="Genomic_DNA"/>
</dbReference>
<dbReference type="FunFam" id="2.30.30.30:FF:000053">
    <property type="entry name" value="Protein RNA-directed DNA methylation 3"/>
    <property type="match status" value="1"/>
</dbReference>
<dbReference type="InterPro" id="IPR039659">
    <property type="entry name" value="SPT5"/>
</dbReference>
<evidence type="ECO:0000313" key="3">
    <source>
        <dbReference type="EMBL" id="ONL97918.1"/>
    </source>
</evidence>
<proteinExistence type="predicted"/>
<dbReference type="PANTHER" id="PTHR11125">
    <property type="entry name" value="SUPPRESSOR OF TY 5"/>
    <property type="match status" value="1"/>
</dbReference>